<organism evidence="1 2">
    <name type="scientific">Eumeta variegata</name>
    <name type="common">Bagworm moth</name>
    <name type="synonym">Eumeta japonica</name>
    <dbReference type="NCBI Taxonomy" id="151549"/>
    <lineage>
        <taxon>Eukaryota</taxon>
        <taxon>Metazoa</taxon>
        <taxon>Ecdysozoa</taxon>
        <taxon>Arthropoda</taxon>
        <taxon>Hexapoda</taxon>
        <taxon>Insecta</taxon>
        <taxon>Pterygota</taxon>
        <taxon>Neoptera</taxon>
        <taxon>Endopterygota</taxon>
        <taxon>Lepidoptera</taxon>
        <taxon>Glossata</taxon>
        <taxon>Ditrysia</taxon>
        <taxon>Tineoidea</taxon>
        <taxon>Psychidae</taxon>
        <taxon>Oiketicinae</taxon>
        <taxon>Eumeta</taxon>
    </lineage>
</organism>
<comment type="caution">
    <text evidence="1">The sequence shown here is derived from an EMBL/GenBank/DDBJ whole genome shotgun (WGS) entry which is preliminary data.</text>
</comment>
<name>A0A4C1WP80_EUMVA</name>
<evidence type="ECO:0000313" key="1">
    <source>
        <dbReference type="EMBL" id="GBP52332.1"/>
    </source>
</evidence>
<evidence type="ECO:0000313" key="2">
    <source>
        <dbReference type="Proteomes" id="UP000299102"/>
    </source>
</evidence>
<sequence length="109" mass="11812">MATFQLHHQTLITIEYQNVVLLLGEPVQKAISSESGIDLVLDSLNDITSGFFFLITRVHPLLGLNLSYLDLGDPHWSTAGGDISTGVVADAAIASEEAELAFETWSKLI</sequence>
<protein>
    <submittedName>
        <fullName evidence="1">Uncharacterized protein</fullName>
    </submittedName>
</protein>
<keyword evidence="2" id="KW-1185">Reference proteome</keyword>
<reference evidence="1 2" key="1">
    <citation type="journal article" date="2019" name="Commun. Biol.">
        <title>The bagworm genome reveals a unique fibroin gene that provides high tensile strength.</title>
        <authorList>
            <person name="Kono N."/>
            <person name="Nakamura H."/>
            <person name="Ohtoshi R."/>
            <person name="Tomita M."/>
            <person name="Numata K."/>
            <person name="Arakawa K."/>
        </authorList>
    </citation>
    <scope>NUCLEOTIDE SEQUENCE [LARGE SCALE GENOMIC DNA]</scope>
</reference>
<proteinExistence type="predicted"/>
<dbReference type="Proteomes" id="UP000299102">
    <property type="component" value="Unassembled WGS sequence"/>
</dbReference>
<dbReference type="OrthoDB" id="8188647at2759"/>
<dbReference type="AlphaFoldDB" id="A0A4C1WP80"/>
<gene>
    <name evidence="1" type="ORF">EVAR_38478_1</name>
</gene>
<dbReference type="EMBL" id="BGZK01000600">
    <property type="protein sequence ID" value="GBP52332.1"/>
    <property type="molecule type" value="Genomic_DNA"/>
</dbReference>
<accession>A0A4C1WP80</accession>